<dbReference type="AlphaFoldDB" id="D8U7U2"/>
<dbReference type="GO" id="GO:0016788">
    <property type="term" value="F:hydrolase activity, acting on ester bonds"/>
    <property type="evidence" value="ECO:0007669"/>
    <property type="project" value="TreeGrafter"/>
</dbReference>
<dbReference type="STRING" id="3068.D8U7U2"/>
<keyword evidence="5 7" id="KW-1133">Transmembrane helix</keyword>
<feature type="transmembrane region" description="Helical" evidence="7">
    <location>
        <begin position="125"/>
        <end position="147"/>
    </location>
</feature>
<evidence type="ECO:0000256" key="1">
    <source>
        <dbReference type="ARBA" id="ARBA00004127"/>
    </source>
</evidence>
<keyword evidence="7" id="KW-0333">Golgi apparatus</keyword>
<feature type="transmembrane region" description="Helical" evidence="7">
    <location>
        <begin position="94"/>
        <end position="113"/>
    </location>
</feature>
<protein>
    <recommendedName>
        <fullName evidence="7">Post-GPI attachment to proteins factor 3</fullName>
    </recommendedName>
</protein>
<comment type="similarity">
    <text evidence="7">Belongs to the PGAP3 family.</text>
</comment>
<organism evidence="9">
    <name type="scientific">Volvox carteri f. nagariensis</name>
    <dbReference type="NCBI Taxonomy" id="3068"/>
    <lineage>
        <taxon>Eukaryota</taxon>
        <taxon>Viridiplantae</taxon>
        <taxon>Chlorophyta</taxon>
        <taxon>core chlorophytes</taxon>
        <taxon>Chlorophyceae</taxon>
        <taxon>CS clade</taxon>
        <taxon>Chlamydomonadales</taxon>
        <taxon>Volvocaceae</taxon>
        <taxon>Volvox</taxon>
    </lineage>
</organism>
<dbReference type="EMBL" id="GL378366">
    <property type="protein sequence ID" value="EFJ44205.1"/>
    <property type="molecule type" value="Genomic_DNA"/>
</dbReference>
<comment type="function">
    <text evidence="7">Involved in the lipid remodeling steps of GPI-anchor maturation.</text>
</comment>
<evidence type="ECO:0000256" key="4">
    <source>
        <dbReference type="ARBA" id="ARBA00022729"/>
    </source>
</evidence>
<feature type="transmembrane region" description="Helical" evidence="7">
    <location>
        <begin position="243"/>
        <end position="261"/>
    </location>
</feature>
<dbReference type="Proteomes" id="UP000001058">
    <property type="component" value="Unassembled WGS sequence"/>
</dbReference>
<evidence type="ECO:0000256" key="5">
    <source>
        <dbReference type="ARBA" id="ARBA00022989"/>
    </source>
</evidence>
<evidence type="ECO:0000256" key="7">
    <source>
        <dbReference type="RuleBase" id="RU365066"/>
    </source>
</evidence>
<reference evidence="8 9" key="1">
    <citation type="journal article" date="2010" name="Science">
        <title>Genomic analysis of organismal complexity in the multicellular green alga Volvox carteri.</title>
        <authorList>
            <person name="Prochnik S.E."/>
            <person name="Umen J."/>
            <person name="Nedelcu A.M."/>
            <person name="Hallmann A."/>
            <person name="Miller S.M."/>
            <person name="Nishii I."/>
            <person name="Ferris P."/>
            <person name="Kuo A."/>
            <person name="Mitros T."/>
            <person name="Fritz-Laylin L.K."/>
            <person name="Hellsten U."/>
            <person name="Chapman J."/>
            <person name="Simakov O."/>
            <person name="Rensing S.A."/>
            <person name="Terry A."/>
            <person name="Pangilinan J."/>
            <person name="Kapitonov V."/>
            <person name="Jurka J."/>
            <person name="Salamov A."/>
            <person name="Shapiro H."/>
            <person name="Schmutz J."/>
            <person name="Grimwood J."/>
            <person name="Lindquist E."/>
            <person name="Lucas S."/>
            <person name="Grigoriev I.V."/>
            <person name="Schmitt R."/>
            <person name="Kirk D."/>
            <person name="Rokhsar D.S."/>
        </authorList>
    </citation>
    <scope>NUCLEOTIDE SEQUENCE [LARGE SCALE GENOMIC DNA]</scope>
    <source>
        <strain evidence="9">f. Nagariensis / Eve</strain>
    </source>
</reference>
<feature type="non-terminal residue" evidence="8">
    <location>
        <position position="1"/>
    </location>
</feature>
<feature type="transmembrane region" description="Helical" evidence="7">
    <location>
        <begin position="188"/>
        <end position="207"/>
    </location>
</feature>
<dbReference type="GO" id="GO:0000139">
    <property type="term" value="C:Golgi membrane"/>
    <property type="evidence" value="ECO:0007669"/>
    <property type="project" value="UniProtKB-SubCell"/>
</dbReference>
<evidence type="ECO:0000256" key="2">
    <source>
        <dbReference type="ARBA" id="ARBA00022502"/>
    </source>
</evidence>
<dbReference type="PANTHER" id="PTHR13148:SF0">
    <property type="entry name" value="POST-GPI ATTACHMENT TO PROTEINS FACTOR 3"/>
    <property type="match status" value="1"/>
</dbReference>
<evidence type="ECO:0000256" key="3">
    <source>
        <dbReference type="ARBA" id="ARBA00022692"/>
    </source>
</evidence>
<sequence>PLSLRVFRWKCEDDCTYHCMRAVEAWKSTGGKGPIEKYYGKWPFLRVLGMQELASVLASLANLIAHAICLSRLLPLAEVPATGSSCSRSLYPFLWMWTAYGCLHMNAWFWSAVFHSRDTRLTERLDYISAICLVAFGLFAAVARILWGSMRRWHHFAAAATAAITAGLAAHLYYMLYVKFDYGWNMRVCVIAGIVTAALWLGWNAWTRHPARYKMYVFMLLVHLSMLLEVLDFPPIGGLLDAHAAWHVATVVLTPLFYSWLHAD</sequence>
<dbReference type="PANTHER" id="PTHR13148">
    <property type="entry name" value="PER1-RELATED"/>
    <property type="match status" value="1"/>
</dbReference>
<feature type="non-terminal residue" evidence="8">
    <location>
        <position position="264"/>
    </location>
</feature>
<accession>D8U7U2</accession>
<dbReference type="RefSeq" id="XP_002954799.1">
    <property type="nucleotide sequence ID" value="XM_002954753.1"/>
</dbReference>
<dbReference type="OrthoDB" id="419770at2759"/>
<dbReference type="GeneID" id="9621526"/>
<comment type="subcellular location">
    <subcellularLocation>
        <location evidence="1">Endomembrane system</location>
        <topology evidence="1">Multi-pass membrane protein</topology>
    </subcellularLocation>
    <subcellularLocation>
        <location evidence="7">Golgi apparatus membrane</location>
        <topology evidence="7">Multi-pass membrane protein</topology>
    </subcellularLocation>
</comment>
<gene>
    <name evidence="8" type="ORF">VOLCADRAFT_44760</name>
</gene>
<dbReference type="GO" id="GO:0006506">
    <property type="term" value="P:GPI anchor biosynthetic process"/>
    <property type="evidence" value="ECO:0007669"/>
    <property type="project" value="UniProtKB-KW"/>
</dbReference>
<feature type="transmembrane region" description="Helical" evidence="7">
    <location>
        <begin position="213"/>
        <end position="231"/>
    </location>
</feature>
<evidence type="ECO:0000256" key="6">
    <source>
        <dbReference type="ARBA" id="ARBA00023136"/>
    </source>
</evidence>
<keyword evidence="3 7" id="KW-0812">Transmembrane</keyword>
<dbReference type="Pfam" id="PF04080">
    <property type="entry name" value="Per1"/>
    <property type="match status" value="1"/>
</dbReference>
<feature type="transmembrane region" description="Helical" evidence="7">
    <location>
        <begin position="153"/>
        <end position="176"/>
    </location>
</feature>
<evidence type="ECO:0000313" key="9">
    <source>
        <dbReference type="Proteomes" id="UP000001058"/>
    </source>
</evidence>
<proteinExistence type="inferred from homology"/>
<dbReference type="FunCoup" id="D8U7U2">
    <property type="interactions" value="1507"/>
</dbReference>
<dbReference type="InParanoid" id="D8U7U2"/>
<comment type="caution">
    <text evidence="7">Lacks conserved residue(s) required for the propagation of feature annotation.</text>
</comment>
<dbReference type="InterPro" id="IPR007217">
    <property type="entry name" value="Per1-like"/>
</dbReference>
<evidence type="ECO:0000313" key="8">
    <source>
        <dbReference type="EMBL" id="EFJ44205.1"/>
    </source>
</evidence>
<keyword evidence="4" id="KW-0732">Signal</keyword>
<keyword evidence="2 7" id="KW-0337">GPI-anchor biosynthesis</keyword>
<keyword evidence="9" id="KW-1185">Reference proteome</keyword>
<dbReference type="KEGG" id="vcn:VOLCADRAFT_44760"/>
<dbReference type="eggNOG" id="KOG2970">
    <property type="taxonomic scope" value="Eukaryota"/>
</dbReference>
<name>D8U7U2_VOLCA</name>
<keyword evidence="6 7" id="KW-0472">Membrane</keyword>
<dbReference type="GO" id="GO:0005789">
    <property type="term" value="C:endoplasmic reticulum membrane"/>
    <property type="evidence" value="ECO:0007669"/>
    <property type="project" value="TreeGrafter"/>
</dbReference>